<dbReference type="Proteomes" id="UP000230251">
    <property type="component" value="Unassembled WGS sequence"/>
</dbReference>
<evidence type="ECO:0000256" key="8">
    <source>
        <dbReference type="ARBA" id="ARBA00023136"/>
    </source>
</evidence>
<evidence type="ECO:0000313" key="11">
    <source>
        <dbReference type="EMBL" id="PJC24578.1"/>
    </source>
</evidence>
<dbReference type="GO" id="GO:0065002">
    <property type="term" value="P:intracellular protein transmembrane transport"/>
    <property type="evidence" value="ECO:0007669"/>
    <property type="project" value="UniProtKB-UniRule"/>
</dbReference>
<evidence type="ECO:0000256" key="1">
    <source>
        <dbReference type="ARBA" id="ARBA00004651"/>
    </source>
</evidence>
<accession>A0A2M8EPB9</accession>
<dbReference type="Gene3D" id="1.20.1640.10">
    <property type="entry name" value="Multidrug efflux transporter AcrB transmembrane domain"/>
    <property type="match status" value="1"/>
</dbReference>
<evidence type="ECO:0000256" key="5">
    <source>
        <dbReference type="ARBA" id="ARBA00022927"/>
    </source>
</evidence>
<feature type="transmembrane region" description="Helical" evidence="9">
    <location>
        <begin position="155"/>
        <end position="181"/>
    </location>
</feature>
<dbReference type="PANTHER" id="PTHR30081:SF8">
    <property type="entry name" value="PROTEIN TRANSLOCASE SUBUNIT SECF"/>
    <property type="match status" value="1"/>
</dbReference>
<dbReference type="Pfam" id="PF02355">
    <property type="entry name" value="SecD_SecF_C"/>
    <property type="match status" value="1"/>
</dbReference>
<dbReference type="InterPro" id="IPR022646">
    <property type="entry name" value="SecD/SecF_CS"/>
</dbReference>
<evidence type="ECO:0000256" key="6">
    <source>
        <dbReference type="ARBA" id="ARBA00022989"/>
    </source>
</evidence>
<name>A0A2M8EPB9_9BACT</name>
<evidence type="ECO:0000256" key="9">
    <source>
        <dbReference type="HAMAP-Rule" id="MF_01464"/>
    </source>
</evidence>
<keyword evidence="7 9" id="KW-0811">Translocation</keyword>
<evidence type="ECO:0000256" key="7">
    <source>
        <dbReference type="ARBA" id="ARBA00023010"/>
    </source>
</evidence>
<keyword evidence="5 9" id="KW-0653">Protein transport</keyword>
<dbReference type="InterPro" id="IPR022813">
    <property type="entry name" value="SecD/SecF_arch_bac"/>
</dbReference>
<evidence type="ECO:0000259" key="10">
    <source>
        <dbReference type="Pfam" id="PF02355"/>
    </source>
</evidence>
<comment type="similarity">
    <text evidence="9">Belongs to the SecD/SecF family. SecF subfamily.</text>
</comment>
<organism evidence="11 12">
    <name type="scientific">Candidatus Uhrbacteria bacterium CG_4_9_14_0_2_um_filter_41_50</name>
    <dbReference type="NCBI Taxonomy" id="1975031"/>
    <lineage>
        <taxon>Bacteria</taxon>
        <taxon>Candidatus Uhriibacteriota</taxon>
    </lineage>
</organism>
<evidence type="ECO:0000256" key="3">
    <source>
        <dbReference type="ARBA" id="ARBA00022475"/>
    </source>
</evidence>
<keyword evidence="8 9" id="KW-0472">Membrane</keyword>
<sequence>MKTLDVIGKSKIWLSVSGFLVVASIFCVAIFGLNWGIDFTGGTLLDVTFENEVTVAQIKDVLSGVGVDAVVQEGSESDLIRTVTLTQEKHDEILSVFEEQIGAFEENRFESIGPVIGEELKSKSVTAVVLLLILIVLYVAWAFRKVSEPIASWKYGILTIIAGLHDVIIPVGVFAVLGHYMGYEVSATFVAALLTILGYSINDTIVIFDRTRENLVSNRHGDVPFSEIVNKSVVQSFARSINTSFTTLLVLVAIFFFGGSTTQPFVLALIIGIVSGAYSSIFVASPILVWWESKRIAK</sequence>
<feature type="transmembrane region" description="Helical" evidence="9">
    <location>
        <begin position="124"/>
        <end position="143"/>
    </location>
</feature>
<dbReference type="InterPro" id="IPR022645">
    <property type="entry name" value="SecD/SecF_bac"/>
</dbReference>
<dbReference type="GO" id="GO:0006605">
    <property type="term" value="P:protein targeting"/>
    <property type="evidence" value="ECO:0007669"/>
    <property type="project" value="UniProtKB-UniRule"/>
</dbReference>
<keyword evidence="4 9" id="KW-0812">Transmembrane</keyword>
<evidence type="ECO:0000256" key="4">
    <source>
        <dbReference type="ARBA" id="ARBA00022692"/>
    </source>
</evidence>
<comment type="subcellular location">
    <subcellularLocation>
        <location evidence="1 9">Cell membrane</location>
        <topology evidence="1 9">Multi-pass membrane protein</topology>
    </subcellularLocation>
</comment>
<comment type="subunit">
    <text evidence="9">Forms a complex with SecD. Part of the essential Sec protein translocation apparatus which comprises SecA, SecYEG and auxiliary proteins SecDF. Other proteins may also be involved.</text>
</comment>
<protein>
    <recommendedName>
        <fullName evidence="9">Protein-export membrane protein SecF</fullName>
    </recommendedName>
</protein>
<dbReference type="EMBL" id="PFSI01000032">
    <property type="protein sequence ID" value="PJC24578.1"/>
    <property type="molecule type" value="Genomic_DNA"/>
</dbReference>
<dbReference type="AlphaFoldDB" id="A0A2M8EPB9"/>
<dbReference type="NCBIfam" id="TIGR00966">
    <property type="entry name" value="transloc_SecF"/>
    <property type="match status" value="1"/>
</dbReference>
<keyword evidence="2 9" id="KW-0813">Transport</keyword>
<reference evidence="12" key="1">
    <citation type="submission" date="2017-09" db="EMBL/GenBank/DDBJ databases">
        <title>Depth-based differentiation of microbial function through sediment-hosted aquifers and enrichment of novel symbionts in the deep terrestrial subsurface.</title>
        <authorList>
            <person name="Probst A.J."/>
            <person name="Ladd B."/>
            <person name="Jarett J.K."/>
            <person name="Geller-Mcgrath D.E."/>
            <person name="Sieber C.M.K."/>
            <person name="Emerson J.B."/>
            <person name="Anantharaman K."/>
            <person name="Thomas B.C."/>
            <person name="Malmstrom R."/>
            <person name="Stieglmeier M."/>
            <person name="Klingl A."/>
            <person name="Woyke T."/>
            <person name="Ryan C.M."/>
            <person name="Banfield J.F."/>
        </authorList>
    </citation>
    <scope>NUCLEOTIDE SEQUENCE [LARGE SCALE GENOMIC DNA]</scope>
</reference>
<gene>
    <name evidence="9 11" type="primary">secF</name>
    <name evidence="11" type="ORF">CO057_02095</name>
</gene>
<dbReference type="InterPro" id="IPR005665">
    <property type="entry name" value="SecF_bac"/>
</dbReference>
<feature type="transmembrane region" description="Helical" evidence="9">
    <location>
        <begin position="187"/>
        <end position="208"/>
    </location>
</feature>
<dbReference type="HAMAP" id="MF_01464_B">
    <property type="entry name" value="SecF_B"/>
    <property type="match status" value="1"/>
</dbReference>
<feature type="transmembrane region" description="Helical" evidence="9">
    <location>
        <begin position="241"/>
        <end position="259"/>
    </location>
</feature>
<keyword evidence="6 9" id="KW-1133">Transmembrane helix</keyword>
<dbReference type="SUPFAM" id="SSF82866">
    <property type="entry name" value="Multidrug efflux transporter AcrB transmembrane domain"/>
    <property type="match status" value="1"/>
</dbReference>
<evidence type="ECO:0000256" key="2">
    <source>
        <dbReference type="ARBA" id="ARBA00022448"/>
    </source>
</evidence>
<feature type="transmembrane region" description="Helical" evidence="9">
    <location>
        <begin position="265"/>
        <end position="291"/>
    </location>
</feature>
<dbReference type="InterPro" id="IPR048634">
    <property type="entry name" value="SecD_SecF_C"/>
</dbReference>
<feature type="domain" description="Protein export membrane protein SecD/SecF C-terminal" evidence="10">
    <location>
        <begin position="101"/>
        <end position="293"/>
    </location>
</feature>
<keyword evidence="3 9" id="KW-1003">Cell membrane</keyword>
<evidence type="ECO:0000313" key="12">
    <source>
        <dbReference type="Proteomes" id="UP000230251"/>
    </source>
</evidence>
<dbReference type="PRINTS" id="PR01755">
    <property type="entry name" value="SECFTRNLCASE"/>
</dbReference>
<dbReference type="PANTHER" id="PTHR30081">
    <property type="entry name" value="PROTEIN-EXPORT MEMBRANE PROTEIN SEC"/>
    <property type="match status" value="1"/>
</dbReference>
<feature type="transmembrane region" description="Helical" evidence="9">
    <location>
        <begin position="12"/>
        <end position="37"/>
    </location>
</feature>
<dbReference type="GO" id="GO:0043952">
    <property type="term" value="P:protein transport by the Sec complex"/>
    <property type="evidence" value="ECO:0007669"/>
    <property type="project" value="UniProtKB-UniRule"/>
</dbReference>
<dbReference type="GO" id="GO:0015450">
    <property type="term" value="F:protein-transporting ATPase activity"/>
    <property type="evidence" value="ECO:0007669"/>
    <property type="project" value="InterPro"/>
</dbReference>
<dbReference type="GO" id="GO:0005886">
    <property type="term" value="C:plasma membrane"/>
    <property type="evidence" value="ECO:0007669"/>
    <property type="project" value="UniProtKB-SubCell"/>
</dbReference>
<proteinExistence type="inferred from homology"/>
<comment type="function">
    <text evidence="9">Part of the Sec protein translocase complex. Interacts with the SecYEG preprotein conducting channel. SecDF uses the proton motive force (PMF) to complete protein translocation after the ATP-dependent function of SecA.</text>
</comment>
<dbReference type="Pfam" id="PF07549">
    <property type="entry name" value="Sec_GG"/>
    <property type="match status" value="1"/>
</dbReference>
<comment type="caution">
    <text evidence="11">The sequence shown here is derived from an EMBL/GenBank/DDBJ whole genome shotgun (WGS) entry which is preliminary data.</text>
</comment>